<dbReference type="CDD" id="cd01392">
    <property type="entry name" value="HTH_LacI"/>
    <property type="match status" value="1"/>
</dbReference>
<evidence type="ECO:0000313" key="6">
    <source>
        <dbReference type="Proteomes" id="UP000710815"/>
    </source>
</evidence>
<evidence type="ECO:0000256" key="3">
    <source>
        <dbReference type="ARBA" id="ARBA00023163"/>
    </source>
</evidence>
<dbReference type="PANTHER" id="PTHR30146">
    <property type="entry name" value="LACI-RELATED TRANSCRIPTIONAL REPRESSOR"/>
    <property type="match status" value="1"/>
</dbReference>
<dbReference type="PANTHER" id="PTHR30146:SF153">
    <property type="entry name" value="LACTOSE OPERON REPRESSOR"/>
    <property type="match status" value="1"/>
</dbReference>
<accession>A0ABS9VV56</accession>
<dbReference type="InterPro" id="IPR046335">
    <property type="entry name" value="LacI/GalR-like_sensor"/>
</dbReference>
<evidence type="ECO:0000259" key="4">
    <source>
        <dbReference type="PROSITE" id="PS50932"/>
    </source>
</evidence>
<gene>
    <name evidence="5" type="ORF">JS533_006800</name>
</gene>
<dbReference type="InterPro" id="IPR000843">
    <property type="entry name" value="HTH_LacI"/>
</dbReference>
<dbReference type="Gene3D" id="1.10.260.40">
    <property type="entry name" value="lambda repressor-like DNA-binding domains"/>
    <property type="match status" value="1"/>
</dbReference>
<feature type="domain" description="HTH lacI-type" evidence="4">
    <location>
        <begin position="16"/>
        <end position="70"/>
    </location>
</feature>
<evidence type="ECO:0000256" key="1">
    <source>
        <dbReference type="ARBA" id="ARBA00023015"/>
    </source>
</evidence>
<organism evidence="5 6">
    <name type="scientific">Bifidobacterium amazonense</name>
    <dbReference type="NCBI Taxonomy" id="2809027"/>
    <lineage>
        <taxon>Bacteria</taxon>
        <taxon>Bacillati</taxon>
        <taxon>Actinomycetota</taxon>
        <taxon>Actinomycetes</taxon>
        <taxon>Bifidobacteriales</taxon>
        <taxon>Bifidobacteriaceae</taxon>
        <taxon>Bifidobacterium</taxon>
    </lineage>
</organism>
<dbReference type="EMBL" id="JAFEJT020000023">
    <property type="protein sequence ID" value="MCH9275980.1"/>
    <property type="molecule type" value="Genomic_DNA"/>
</dbReference>
<keyword evidence="6" id="KW-1185">Reference proteome</keyword>
<reference evidence="5 6" key="2">
    <citation type="journal article" date="2021" name="Syst. Appl. Microbiol.">
        <title>Phylogenetic classification of ten novel species belonging to the genus Bifidobacterium comprising B. phasiani sp. nov., B. pongonis sp. nov., B. saguinibicoloris sp. nov., B. colobi sp. nov., B. simiiventris sp. nov., B. santillanense sp. nov., B. miconis sp. nov., B. amazonense sp. nov., B. pluvialisilvae sp. nov., and B. miconisargentati sp. nov.</title>
        <authorList>
            <person name="Lugli G.A."/>
            <person name="Calvete-Torre I."/>
            <person name="Alessandri G."/>
            <person name="Milani C."/>
            <person name="Turroni F."/>
            <person name="Laiolo P."/>
            <person name="Ossiprandi M.C."/>
            <person name="Margolles A."/>
            <person name="Ruiz L."/>
            <person name="Ventura M."/>
        </authorList>
    </citation>
    <scope>NUCLEOTIDE SEQUENCE [LARGE SCALE GENOMIC DNA]</scope>
    <source>
        <strain evidence="5 6">MA1</strain>
    </source>
</reference>
<dbReference type="RefSeq" id="WP_241513685.1">
    <property type="nucleotide sequence ID" value="NZ_JAFEJT020000023.1"/>
</dbReference>
<dbReference type="Pfam" id="PF00356">
    <property type="entry name" value="LacI"/>
    <property type="match status" value="1"/>
</dbReference>
<dbReference type="Pfam" id="PF13377">
    <property type="entry name" value="Peripla_BP_3"/>
    <property type="match status" value="1"/>
</dbReference>
<keyword evidence="2" id="KW-0238">DNA-binding</keyword>
<dbReference type="CDD" id="cd06267">
    <property type="entry name" value="PBP1_LacI_sugar_binding-like"/>
    <property type="match status" value="1"/>
</dbReference>
<evidence type="ECO:0000256" key="2">
    <source>
        <dbReference type="ARBA" id="ARBA00023125"/>
    </source>
</evidence>
<proteinExistence type="predicted"/>
<sequence length="350" mass="38219">MVGSKAKTGPAKTGLVNIADVARAAGVSVSTVSRSLNGSAQISEKTRRHVEQVAQSIGYVPNSNAKALTTASNTVILVVRYISGGPYMNLIAGVEEEASGRGLSFRLITPGERDMRFNGIIRQLQEQRPRVAIILSSGADERLWDEQMSSQISKLREFGTELIIAGRAREPMWGDAGVVDYDNKGGMRALVERLIEQGHRRFVYCGKRLDSRVFRDRYQGFLDALSAAGMERDHDAALDVDRAPGDAAGLESLVRRWRDDLGRFAVVASTDDDASAVMLALYRCGIAMPGEASVSGFDDMQYADRLLRPLTTVHVPFNEMGHAAVRMGLGEMKRDVCFPVEPVIRESTAV</sequence>
<dbReference type="InterPro" id="IPR010982">
    <property type="entry name" value="Lambda_DNA-bd_dom_sf"/>
</dbReference>
<name>A0ABS9VV56_9BIFI</name>
<keyword evidence="1" id="KW-0805">Transcription regulation</keyword>
<dbReference type="Gene3D" id="3.40.50.2300">
    <property type="match status" value="2"/>
</dbReference>
<dbReference type="PROSITE" id="PS50932">
    <property type="entry name" value="HTH_LACI_2"/>
    <property type="match status" value="1"/>
</dbReference>
<dbReference type="Proteomes" id="UP000710815">
    <property type="component" value="Unassembled WGS sequence"/>
</dbReference>
<dbReference type="SMART" id="SM00354">
    <property type="entry name" value="HTH_LACI"/>
    <property type="match status" value="1"/>
</dbReference>
<dbReference type="InterPro" id="IPR028082">
    <property type="entry name" value="Peripla_BP_I"/>
</dbReference>
<protein>
    <submittedName>
        <fullName evidence="5">LacI family transcriptional regulator</fullName>
    </submittedName>
</protein>
<dbReference type="SUPFAM" id="SSF53822">
    <property type="entry name" value="Periplasmic binding protein-like I"/>
    <property type="match status" value="1"/>
</dbReference>
<dbReference type="PRINTS" id="PR00036">
    <property type="entry name" value="HTHLACI"/>
</dbReference>
<evidence type="ECO:0000313" key="5">
    <source>
        <dbReference type="EMBL" id="MCH9275980.1"/>
    </source>
</evidence>
<reference evidence="5 6" key="1">
    <citation type="journal article" date="2021" name="Environ. Microbiol.">
        <title>Genetic insights into the dark matter of the mammalian gut microbiota through targeted genome reconstruction.</title>
        <authorList>
            <person name="Lugli G.A."/>
            <person name="Alessandri G."/>
            <person name="Milani C."/>
            <person name="Viappiani A."/>
            <person name="Fontana F."/>
            <person name="Tarracchini C."/>
            <person name="Mancabelli L."/>
            <person name="Argentini C."/>
            <person name="Ruiz L."/>
            <person name="Margolles A."/>
            <person name="van Sinderen D."/>
            <person name="Turroni F."/>
            <person name="Ventura M."/>
        </authorList>
    </citation>
    <scope>NUCLEOTIDE SEQUENCE [LARGE SCALE GENOMIC DNA]</scope>
    <source>
        <strain evidence="5 6">MA1</strain>
    </source>
</reference>
<keyword evidence="3" id="KW-0804">Transcription</keyword>
<dbReference type="SUPFAM" id="SSF47413">
    <property type="entry name" value="lambda repressor-like DNA-binding domains"/>
    <property type="match status" value="1"/>
</dbReference>
<comment type="caution">
    <text evidence="5">The sequence shown here is derived from an EMBL/GenBank/DDBJ whole genome shotgun (WGS) entry which is preliminary data.</text>
</comment>